<feature type="compositionally biased region" description="Basic and acidic residues" evidence="2">
    <location>
        <begin position="517"/>
        <end position="527"/>
    </location>
</feature>
<dbReference type="AlphaFoldDB" id="A0A6J1BUH2"/>
<dbReference type="GO" id="GO:1990316">
    <property type="term" value="C:Atg1/ULK1 kinase complex"/>
    <property type="evidence" value="ECO:0007669"/>
    <property type="project" value="InterPro"/>
</dbReference>
<proteinExistence type="predicted"/>
<dbReference type="GO" id="GO:0000423">
    <property type="term" value="P:mitophagy"/>
    <property type="evidence" value="ECO:0007669"/>
    <property type="project" value="TreeGrafter"/>
</dbReference>
<dbReference type="OrthoDB" id="70161at2759"/>
<evidence type="ECO:0000259" key="3">
    <source>
        <dbReference type="Pfam" id="PF10033"/>
    </source>
</evidence>
<dbReference type="Proteomes" id="UP000504603">
    <property type="component" value="Unplaced"/>
</dbReference>
<dbReference type="GeneID" id="111005657"/>
<dbReference type="GO" id="GO:0005829">
    <property type="term" value="C:cytosol"/>
    <property type="evidence" value="ECO:0007669"/>
    <property type="project" value="TreeGrafter"/>
</dbReference>
<dbReference type="Gene3D" id="3.30.900.10">
    <property type="entry name" value="HORMA domain"/>
    <property type="match status" value="1"/>
</dbReference>
<dbReference type="PANTHER" id="PTHR13430:SF15">
    <property type="entry name" value="AUTOPHAGY-RELATED PROTEIN 13B"/>
    <property type="match status" value="1"/>
</dbReference>
<feature type="region of interest" description="Disordered" evidence="2">
    <location>
        <begin position="347"/>
        <end position="366"/>
    </location>
</feature>
<feature type="compositionally biased region" description="Low complexity" evidence="2">
    <location>
        <begin position="477"/>
        <end position="495"/>
    </location>
</feature>
<evidence type="ECO:0000313" key="6">
    <source>
        <dbReference type="RefSeq" id="XP_022132935.1"/>
    </source>
</evidence>
<dbReference type="GO" id="GO:0000407">
    <property type="term" value="C:phagophore assembly site"/>
    <property type="evidence" value="ECO:0007669"/>
    <property type="project" value="TreeGrafter"/>
</dbReference>
<dbReference type="InterPro" id="IPR040182">
    <property type="entry name" value="ATG13"/>
</dbReference>
<evidence type="ECO:0000256" key="2">
    <source>
        <dbReference type="SAM" id="MobiDB-lite"/>
    </source>
</evidence>
<dbReference type="GO" id="GO:0034497">
    <property type="term" value="P:protein localization to phagophore assembly site"/>
    <property type="evidence" value="ECO:0007669"/>
    <property type="project" value="TreeGrafter"/>
</dbReference>
<gene>
    <name evidence="5 6" type="primary">LOC111005657</name>
</gene>
<feature type="compositionally biased region" description="Low complexity" evidence="2">
    <location>
        <begin position="49"/>
        <end position="60"/>
    </location>
</feature>
<evidence type="ECO:0000313" key="4">
    <source>
        <dbReference type="Proteomes" id="UP000504603"/>
    </source>
</evidence>
<feature type="compositionally biased region" description="Acidic residues" evidence="2">
    <location>
        <begin position="498"/>
        <end position="516"/>
    </location>
</feature>
<organism evidence="4 5">
    <name type="scientific">Momordica charantia</name>
    <name type="common">Bitter gourd</name>
    <name type="synonym">Balsam pear</name>
    <dbReference type="NCBI Taxonomy" id="3673"/>
    <lineage>
        <taxon>Eukaryota</taxon>
        <taxon>Viridiplantae</taxon>
        <taxon>Streptophyta</taxon>
        <taxon>Embryophyta</taxon>
        <taxon>Tracheophyta</taxon>
        <taxon>Spermatophyta</taxon>
        <taxon>Magnoliopsida</taxon>
        <taxon>eudicotyledons</taxon>
        <taxon>Gunneridae</taxon>
        <taxon>Pentapetalae</taxon>
        <taxon>rosids</taxon>
        <taxon>fabids</taxon>
        <taxon>Cucurbitales</taxon>
        <taxon>Cucurbitaceae</taxon>
        <taxon>Momordiceae</taxon>
        <taxon>Momordica</taxon>
    </lineage>
</organism>
<dbReference type="KEGG" id="mcha:111005657"/>
<evidence type="ECO:0000313" key="5">
    <source>
        <dbReference type="RefSeq" id="XP_022132934.1"/>
    </source>
</evidence>
<keyword evidence="4" id="KW-1185">Reference proteome</keyword>
<dbReference type="GO" id="GO:0034727">
    <property type="term" value="P:piecemeal microautophagy of the nucleus"/>
    <property type="evidence" value="ECO:0007669"/>
    <property type="project" value="TreeGrafter"/>
</dbReference>
<keyword evidence="1" id="KW-0072">Autophagy</keyword>
<reference evidence="5 6" key="1">
    <citation type="submission" date="2025-04" db="UniProtKB">
        <authorList>
            <consortium name="RefSeq"/>
        </authorList>
    </citation>
    <scope>IDENTIFICATION</scope>
    <source>
        <strain evidence="5 6">OHB3-1</strain>
    </source>
</reference>
<dbReference type="InterPro" id="IPR036570">
    <property type="entry name" value="HORMA_dom_sf"/>
</dbReference>
<accession>A0A6J1BUH2</accession>
<dbReference type="RefSeq" id="XP_022132935.1">
    <property type="nucleotide sequence ID" value="XM_022277243.1"/>
</dbReference>
<feature type="region of interest" description="Disordered" evidence="2">
    <location>
        <begin position="40"/>
        <end position="62"/>
    </location>
</feature>
<sequence>MASSHNTHSETAKTEQILTEFFAKTLQIVLESRSPCISSRNFSGEQVLSSPSSSSSSSSSMRPRDKWFNLALRECSAALENIDLWRQSYHEPMVVDVILVQRQFGLDSVNASPRKDLVRNLSLKDKYSLSFNSDKDEFGCDTKSEKVVERWMVHYETRKNRDGNSGSRRSGTNTLHTFYKKTILLLRSLYAFVRLLPAYKVFQDISSSGQIHPFTLAHRVSSFAEPFTRREEAEMQRFAFTPVDTSCGRLCLSVLYRSSLSDISSEPSTPMSPQVIPEYVGSPLADPLKRFPSLPVTIAPSQGSTSSLPFSRRHSWSYDRYRASPPSVSFSPSPTHSESHALISNPAFRRLPPSSLPPHPPEMVLGHKENMNYDEYYPSPVYSNSPSLSPPIGIPVRRLPNGLLQSESAPPSAPIAKLPHSPALLSKPNLPPSPPLKASGPGISKINRDIGPLQGGSAIGKSSSLGRDETRRLSGWRSSSNNSPQISISRSSSRSFPDDLDDTEFPCPFDVDDDELTDRGSRPESFDPKGNLCEMLEPGGFFPIRKSQDAAIGALVCMLQKAPPLRQDFTNSATDHLRSSTPDFPSRNIQQGNQISETVSTKDRYAASSSVTASGLIMPKTTADALEELQNYREMKNLLLRQAGKTHT</sequence>
<feature type="domain" description="Autophagy-related protein 13 N-terminal" evidence="3">
    <location>
        <begin position="19"/>
        <end position="259"/>
    </location>
</feature>
<feature type="region of interest" description="Disordered" evidence="2">
    <location>
        <begin position="573"/>
        <end position="593"/>
    </location>
</feature>
<dbReference type="InterPro" id="IPR018731">
    <property type="entry name" value="Atg13_N"/>
</dbReference>
<dbReference type="PANTHER" id="PTHR13430">
    <property type="match status" value="1"/>
</dbReference>
<dbReference type="RefSeq" id="XP_022132934.1">
    <property type="nucleotide sequence ID" value="XM_022277242.1"/>
</dbReference>
<name>A0A6J1BUH2_MOMCH</name>
<evidence type="ECO:0000256" key="1">
    <source>
        <dbReference type="ARBA" id="ARBA00023006"/>
    </source>
</evidence>
<protein>
    <submittedName>
        <fullName evidence="5 6">Autophagy-related protein 13b</fullName>
    </submittedName>
</protein>
<dbReference type="Pfam" id="PF10033">
    <property type="entry name" value="ATG13"/>
    <property type="match status" value="1"/>
</dbReference>
<feature type="region of interest" description="Disordered" evidence="2">
    <location>
        <begin position="403"/>
        <end position="531"/>
    </location>
</feature>